<dbReference type="RefSeq" id="WP_106210571.1">
    <property type="nucleotide sequence ID" value="NZ_PVTL01000002.1"/>
</dbReference>
<dbReference type="InterPro" id="IPR036465">
    <property type="entry name" value="vWFA_dom_sf"/>
</dbReference>
<dbReference type="Pfam" id="PF13519">
    <property type="entry name" value="VWA_2"/>
    <property type="match status" value="1"/>
</dbReference>
<evidence type="ECO:0000256" key="1">
    <source>
        <dbReference type="SAM" id="Phobius"/>
    </source>
</evidence>
<dbReference type="SMART" id="SM00327">
    <property type="entry name" value="VWA"/>
    <property type="match status" value="1"/>
</dbReference>
<comment type="caution">
    <text evidence="3">The sequence shown here is derived from an EMBL/GenBank/DDBJ whole genome shotgun (WGS) entry which is preliminary data.</text>
</comment>
<evidence type="ECO:0000313" key="3">
    <source>
        <dbReference type="EMBL" id="PRY69640.1"/>
    </source>
</evidence>
<dbReference type="PROSITE" id="PS50234">
    <property type="entry name" value="VWFA"/>
    <property type="match status" value="1"/>
</dbReference>
<protein>
    <submittedName>
        <fullName evidence="3">von Willebrand factor type A domain-containing protein</fullName>
    </submittedName>
</protein>
<dbReference type="OrthoDB" id="4623238at2"/>
<dbReference type="AlphaFoldDB" id="A0A2T0VHG5"/>
<reference evidence="3 4" key="1">
    <citation type="submission" date="2018-03" db="EMBL/GenBank/DDBJ databases">
        <title>Genomic Encyclopedia of Type Strains, Phase III (KMG-III): the genomes of soil and plant-associated and newly described type strains.</title>
        <authorList>
            <person name="Whitman W."/>
        </authorList>
    </citation>
    <scope>NUCLEOTIDE SEQUENCE [LARGE SCALE GENOMIC DNA]</scope>
    <source>
        <strain evidence="3 4">CGMCC 1.12484</strain>
    </source>
</reference>
<feature type="transmembrane region" description="Helical" evidence="1">
    <location>
        <begin position="12"/>
        <end position="34"/>
    </location>
</feature>
<dbReference type="Proteomes" id="UP000237983">
    <property type="component" value="Unassembled WGS sequence"/>
</dbReference>
<evidence type="ECO:0000313" key="4">
    <source>
        <dbReference type="Proteomes" id="UP000237983"/>
    </source>
</evidence>
<accession>A0A2T0VHG5</accession>
<dbReference type="SUPFAM" id="SSF53300">
    <property type="entry name" value="vWA-like"/>
    <property type="match status" value="1"/>
</dbReference>
<keyword evidence="1" id="KW-1133">Transmembrane helix</keyword>
<name>A0A2T0VHG5_9MICO</name>
<evidence type="ECO:0000259" key="2">
    <source>
        <dbReference type="PROSITE" id="PS50234"/>
    </source>
</evidence>
<organism evidence="3 4">
    <name type="scientific">Glaciihabitans tibetensis</name>
    <dbReference type="NCBI Taxonomy" id="1266600"/>
    <lineage>
        <taxon>Bacteria</taxon>
        <taxon>Bacillati</taxon>
        <taxon>Actinomycetota</taxon>
        <taxon>Actinomycetes</taxon>
        <taxon>Micrococcales</taxon>
        <taxon>Microbacteriaceae</taxon>
        <taxon>Glaciihabitans</taxon>
    </lineage>
</organism>
<dbReference type="EMBL" id="PVTL01000002">
    <property type="protein sequence ID" value="PRY69640.1"/>
    <property type="molecule type" value="Genomic_DNA"/>
</dbReference>
<proteinExistence type="predicted"/>
<sequence>MTGEFTNITTLINWWMPGAAALVGAVTLAIVILLRKRRARDDAPSVPIAHADRLTALPSYRRALRRYRALLVGSIAAVLIAVLAGVALAARPAAPALAQPELATRDIVLCLDVSGSMVDYDAQIVDVFAELSSQFSGERLSLVLFNASAVTYFPLSSDYAYITRQLERIRETFETPDETIESGTLLGDGSSLIGDGLASCTLRFDTPEAERSRSIILATDNLVAGDSIYTLPEAGQLAIEKDIRVYGINPGDTLARDYLADLAEEFRTVTEGTGGTYYALDDPDAVPGIVERITAEQAAALPGAPELILGDQPRLPFVLLLLGVLATLVLQWRLRR</sequence>
<feature type="transmembrane region" description="Helical" evidence="1">
    <location>
        <begin position="69"/>
        <end position="90"/>
    </location>
</feature>
<dbReference type="InterPro" id="IPR002035">
    <property type="entry name" value="VWF_A"/>
</dbReference>
<feature type="transmembrane region" description="Helical" evidence="1">
    <location>
        <begin position="315"/>
        <end position="334"/>
    </location>
</feature>
<dbReference type="Gene3D" id="3.40.50.410">
    <property type="entry name" value="von Willebrand factor, type A domain"/>
    <property type="match status" value="1"/>
</dbReference>
<keyword evidence="4" id="KW-1185">Reference proteome</keyword>
<keyword evidence="1" id="KW-0472">Membrane</keyword>
<keyword evidence="1" id="KW-0812">Transmembrane</keyword>
<gene>
    <name evidence="3" type="ORF">B0I08_102317</name>
</gene>
<feature type="domain" description="VWFA" evidence="2">
    <location>
        <begin position="106"/>
        <end position="293"/>
    </location>
</feature>